<name>A0A6V8PBT0_9ACTN</name>
<organism evidence="2 6">
    <name type="scientific">Candidatus Hakubella thermalkaliphila</name>
    <dbReference type="NCBI Taxonomy" id="2754717"/>
    <lineage>
        <taxon>Bacteria</taxon>
        <taxon>Bacillati</taxon>
        <taxon>Actinomycetota</taxon>
        <taxon>Actinomycetota incertae sedis</taxon>
        <taxon>Candidatus Hakubellales</taxon>
        <taxon>Candidatus Hakubellaceae</taxon>
        <taxon>Candidatus Hakubella</taxon>
    </lineage>
</organism>
<dbReference type="PANTHER" id="PTHR34504:SF2">
    <property type="entry name" value="UPF0150 PROTEIN SSL0259"/>
    <property type="match status" value="1"/>
</dbReference>
<evidence type="ECO:0000313" key="6">
    <source>
        <dbReference type="Proteomes" id="UP000591948"/>
    </source>
</evidence>
<dbReference type="EMBL" id="BLRY01000195">
    <property type="protein sequence ID" value="GFP28371.1"/>
    <property type="molecule type" value="Genomic_DNA"/>
</dbReference>
<sequence>MRKKRNTGRIAYFCRGGTLIKENKRTRVRKYQERKMFKYEVIIYWSEEDGLFIAEVPELPGCMADGTTYEEAIRNAEIVISEWIETAKSLGREIPIPKGKLVYA</sequence>
<proteinExistence type="predicted"/>
<evidence type="ECO:0000313" key="4">
    <source>
        <dbReference type="Proteomes" id="UP000543224"/>
    </source>
</evidence>
<dbReference type="InterPro" id="IPR049389">
    <property type="entry name" value="TTHA0281-like"/>
</dbReference>
<reference evidence="4 5" key="1">
    <citation type="journal article" date="2020" name="Front. Microbiol.">
        <title>Single-cell genomics of novel Actinobacteria with the Wood-Ljungdahl pathway discovered in a serpentinizing system.</title>
        <authorList>
            <person name="Merino N."/>
            <person name="Kawai M."/>
            <person name="Boyd E.S."/>
            <person name="Colman D.R."/>
            <person name="McGlynn S.E."/>
            <person name="Nealson K.H."/>
            <person name="Kurokawa K."/>
            <person name="Hongoh Y."/>
        </authorList>
    </citation>
    <scope>NUCLEOTIDE SEQUENCE [LARGE SCALE GENOMIC DNA]</scope>
    <source>
        <strain evidence="1 4">S25</strain>
        <strain evidence="2 6">S33</strain>
        <strain evidence="3 5">S43</strain>
    </source>
</reference>
<evidence type="ECO:0000313" key="2">
    <source>
        <dbReference type="EMBL" id="GFP28371.1"/>
    </source>
</evidence>
<dbReference type="AlphaFoldDB" id="A0A6V8PBT0"/>
<dbReference type="SUPFAM" id="SSF143100">
    <property type="entry name" value="TTHA1013/TTHA0281-like"/>
    <property type="match status" value="1"/>
</dbReference>
<dbReference type="InterPro" id="IPR051404">
    <property type="entry name" value="TA_system_antitoxin"/>
</dbReference>
<dbReference type="Proteomes" id="UP000591948">
    <property type="component" value="Unassembled WGS sequence"/>
</dbReference>
<dbReference type="EMBL" id="BLSB01000074">
    <property type="protein sequence ID" value="GFP35275.1"/>
    <property type="molecule type" value="Genomic_DNA"/>
</dbReference>
<dbReference type="Gene3D" id="3.30.160.250">
    <property type="match status" value="1"/>
</dbReference>
<protein>
    <submittedName>
        <fullName evidence="2">Uncharacterized protein</fullName>
    </submittedName>
</protein>
<comment type="caution">
    <text evidence="2">The sequence shown here is derived from an EMBL/GenBank/DDBJ whole genome shotgun (WGS) entry which is preliminary data.</text>
</comment>
<dbReference type="Proteomes" id="UP000543224">
    <property type="component" value="Unassembled WGS sequence"/>
</dbReference>
<dbReference type="Proteomes" id="UP000576480">
    <property type="component" value="Unassembled WGS sequence"/>
</dbReference>
<gene>
    <name evidence="1" type="ORF">HKBW3S25_01142</name>
    <name evidence="2" type="ORF">HKBW3S33_01786</name>
    <name evidence="3" type="ORF">HKBW3S43_01067</name>
</gene>
<keyword evidence="6" id="KW-1185">Reference proteome</keyword>
<evidence type="ECO:0000313" key="3">
    <source>
        <dbReference type="EMBL" id="GFP35275.1"/>
    </source>
</evidence>
<dbReference type="Pfam" id="PF21748">
    <property type="entry name" value="UPF0150"/>
    <property type="match status" value="1"/>
</dbReference>
<accession>A0A6V8PBT0</accession>
<evidence type="ECO:0000313" key="5">
    <source>
        <dbReference type="Proteomes" id="UP000576480"/>
    </source>
</evidence>
<dbReference type="PANTHER" id="PTHR34504">
    <property type="entry name" value="ANTITOXIN HICB"/>
    <property type="match status" value="1"/>
</dbReference>
<evidence type="ECO:0000313" key="1">
    <source>
        <dbReference type="EMBL" id="GFP25661.1"/>
    </source>
</evidence>
<dbReference type="InterPro" id="IPR035069">
    <property type="entry name" value="TTHA1013/TTHA0281-like"/>
</dbReference>
<dbReference type="EMBL" id="BLRX01000153">
    <property type="protein sequence ID" value="GFP25661.1"/>
    <property type="molecule type" value="Genomic_DNA"/>
</dbReference>